<dbReference type="EMBL" id="BSXT01002067">
    <property type="protein sequence ID" value="GMF47021.1"/>
    <property type="molecule type" value="Genomic_DNA"/>
</dbReference>
<organism evidence="2 3">
    <name type="scientific">Phytophthora fragariaefolia</name>
    <dbReference type="NCBI Taxonomy" id="1490495"/>
    <lineage>
        <taxon>Eukaryota</taxon>
        <taxon>Sar</taxon>
        <taxon>Stramenopiles</taxon>
        <taxon>Oomycota</taxon>
        <taxon>Peronosporomycetes</taxon>
        <taxon>Peronosporales</taxon>
        <taxon>Peronosporaceae</taxon>
        <taxon>Phytophthora</taxon>
    </lineage>
</organism>
<keyword evidence="3" id="KW-1185">Reference proteome</keyword>
<protein>
    <submittedName>
        <fullName evidence="2">Unnamed protein product</fullName>
    </submittedName>
</protein>
<evidence type="ECO:0000256" key="1">
    <source>
        <dbReference type="SAM" id="MobiDB-lite"/>
    </source>
</evidence>
<comment type="caution">
    <text evidence="2">The sequence shown here is derived from an EMBL/GenBank/DDBJ whole genome shotgun (WGS) entry which is preliminary data.</text>
</comment>
<dbReference type="SUPFAM" id="SSF56219">
    <property type="entry name" value="DNase I-like"/>
    <property type="match status" value="1"/>
</dbReference>
<name>A0A9W7CZM1_9STRA</name>
<reference evidence="2" key="1">
    <citation type="submission" date="2023-04" db="EMBL/GenBank/DDBJ databases">
        <title>Phytophthora fragariaefolia NBRC 109709.</title>
        <authorList>
            <person name="Ichikawa N."/>
            <person name="Sato H."/>
            <person name="Tonouchi N."/>
        </authorList>
    </citation>
    <scope>NUCLEOTIDE SEQUENCE</scope>
    <source>
        <strain evidence="2">NBRC 109709</strain>
    </source>
</reference>
<feature type="compositionally biased region" description="Acidic residues" evidence="1">
    <location>
        <begin position="184"/>
        <end position="196"/>
    </location>
</feature>
<feature type="region of interest" description="Disordered" evidence="1">
    <location>
        <begin position="427"/>
        <end position="500"/>
    </location>
</feature>
<sequence>MHAREPIYVLDVQENELVRVEFYAYQDKVDEHGDSIETGTVRPLESGPAMVLLADLIRAKIRPPVMILRWKDTGNDFQAVHYPQWDFEVYSQEIANLAGVPNENFTRHGGRAMDTIPYDALRTAKDATTALKRIRRLAKATKKYGVDAEPQHRFQTAASRASSTTEPAHESDEREEGGNNQEESASEDETPNEGADDGVHEGGEATSAATAPGGTAGAGDQHEETQERTGSESAHSHVGLHAHPGGQVLLLGIGVAILINPYGAVKDMQGWRQDAWYEHLIMATGTLAERKVLFINIYAPVHGPSRVKFYLTLLSLSLPDDVDVICGSDFNCVLDQNTDRLGGSGARELGARELRAFLDKTELSDAGEYRKPRGFGSQAWKQEEGRATAAGGSEPSRQSRRVANLGVKPLLSLEDVERDARKDNAEWRKTAKEATEVSAQEGVSSGSAVQDAHQVSKSGGQDTAPERSDVSMSTDSKLGRGDEDKSVLDASAQVSVGGADVDEPRWEVEYVETKKPQFGPADDVEVVEVGSDPDDDDDEVELMKVEPAVRKEAHLSTVEEVQGLEDTEVSSLKASGTASIRT</sequence>
<feature type="compositionally biased region" description="Basic and acidic residues" evidence="1">
    <location>
        <begin position="220"/>
        <end position="230"/>
    </location>
</feature>
<feature type="region of interest" description="Disordered" evidence="1">
    <location>
        <begin position="556"/>
        <end position="582"/>
    </location>
</feature>
<proteinExistence type="predicted"/>
<dbReference type="AlphaFoldDB" id="A0A9W7CZM1"/>
<feature type="region of interest" description="Disordered" evidence="1">
    <location>
        <begin position="141"/>
        <end position="240"/>
    </location>
</feature>
<feature type="compositionally biased region" description="Basic and acidic residues" evidence="1">
    <location>
        <begin position="477"/>
        <end position="487"/>
    </location>
</feature>
<feature type="compositionally biased region" description="Low complexity" evidence="1">
    <location>
        <begin position="204"/>
        <end position="213"/>
    </location>
</feature>
<gene>
    <name evidence="2" type="ORF">Pfra01_001756700</name>
</gene>
<evidence type="ECO:0000313" key="2">
    <source>
        <dbReference type="EMBL" id="GMF47021.1"/>
    </source>
</evidence>
<evidence type="ECO:0000313" key="3">
    <source>
        <dbReference type="Proteomes" id="UP001165121"/>
    </source>
</evidence>
<dbReference type="Gene3D" id="3.60.10.10">
    <property type="entry name" value="Endonuclease/exonuclease/phosphatase"/>
    <property type="match status" value="1"/>
</dbReference>
<feature type="compositionally biased region" description="Polar residues" evidence="1">
    <location>
        <begin position="153"/>
        <end position="166"/>
    </location>
</feature>
<dbReference type="InterPro" id="IPR036691">
    <property type="entry name" value="Endo/exonu/phosph_ase_sf"/>
</dbReference>
<feature type="compositionally biased region" description="Polar residues" evidence="1">
    <location>
        <begin position="437"/>
        <end position="461"/>
    </location>
</feature>
<accession>A0A9W7CZM1</accession>
<feature type="region of interest" description="Disordered" evidence="1">
    <location>
        <begin position="368"/>
        <end position="405"/>
    </location>
</feature>
<feature type="compositionally biased region" description="Polar residues" evidence="1">
    <location>
        <begin position="569"/>
        <end position="582"/>
    </location>
</feature>
<dbReference type="Proteomes" id="UP001165121">
    <property type="component" value="Unassembled WGS sequence"/>
</dbReference>